<keyword evidence="16" id="KW-1185">Reference proteome</keyword>
<evidence type="ECO:0000256" key="6">
    <source>
        <dbReference type="ARBA" id="ARBA00022801"/>
    </source>
</evidence>
<dbReference type="PROSITE" id="PS00767">
    <property type="entry name" value="THF_DHG_CYH_2"/>
    <property type="match status" value="1"/>
</dbReference>
<feature type="binding site" evidence="12">
    <location>
        <position position="234"/>
    </location>
    <ligand>
        <name>NADP(+)</name>
        <dbReference type="ChEBI" id="CHEBI:58349"/>
    </ligand>
</feature>
<evidence type="ECO:0000259" key="13">
    <source>
        <dbReference type="Pfam" id="PF00763"/>
    </source>
</evidence>
<comment type="caution">
    <text evidence="15">The sequence shown here is derived from an EMBL/GenBank/DDBJ whole genome shotgun (WGS) entry which is preliminary data.</text>
</comment>
<dbReference type="InterPro" id="IPR000672">
    <property type="entry name" value="THF_DH/CycHdrlase"/>
</dbReference>
<dbReference type="GO" id="GO:0005829">
    <property type="term" value="C:cytosol"/>
    <property type="evidence" value="ECO:0007669"/>
    <property type="project" value="TreeGrafter"/>
</dbReference>
<protein>
    <recommendedName>
        <fullName evidence="12">Bifunctional protein FolD</fullName>
    </recommendedName>
    <domain>
        <recommendedName>
            <fullName evidence="12">Methylenetetrahydrofolate dehydrogenase</fullName>
            <ecNumber evidence="12">1.5.1.5</ecNumber>
        </recommendedName>
    </domain>
    <domain>
        <recommendedName>
            <fullName evidence="12">Methenyltetrahydrofolate cyclohydrolase</fullName>
            <ecNumber evidence="12">3.5.4.9</ecNumber>
        </recommendedName>
    </domain>
</protein>
<evidence type="ECO:0000256" key="11">
    <source>
        <dbReference type="ARBA" id="ARBA00023268"/>
    </source>
</evidence>
<evidence type="ECO:0000313" key="15">
    <source>
        <dbReference type="EMBL" id="PLW78617.1"/>
    </source>
</evidence>
<dbReference type="SUPFAM" id="SSF51735">
    <property type="entry name" value="NAD(P)-binding Rossmann-fold domains"/>
    <property type="match status" value="1"/>
</dbReference>
<evidence type="ECO:0000256" key="4">
    <source>
        <dbReference type="ARBA" id="ARBA00022605"/>
    </source>
</evidence>
<dbReference type="GO" id="GO:0004477">
    <property type="term" value="F:methenyltetrahydrofolate cyclohydrolase activity"/>
    <property type="evidence" value="ECO:0007669"/>
    <property type="project" value="UniProtKB-UniRule"/>
</dbReference>
<dbReference type="GO" id="GO:0000105">
    <property type="term" value="P:L-histidine biosynthetic process"/>
    <property type="evidence" value="ECO:0007669"/>
    <property type="project" value="UniProtKB-KW"/>
</dbReference>
<dbReference type="NCBIfam" id="NF008058">
    <property type="entry name" value="PRK10792.1"/>
    <property type="match status" value="1"/>
</dbReference>
<dbReference type="EC" id="1.5.1.5" evidence="12"/>
<proteinExistence type="inferred from homology"/>
<evidence type="ECO:0000256" key="3">
    <source>
        <dbReference type="ARBA" id="ARBA00022563"/>
    </source>
</evidence>
<sequence>MTATRIDGKAIAGELRAKIAVEAEKLINETKVVPGLAVIIVGEDPASQVYVASKGRAANECNFHSVQHTLAVDTSEEALLSLVDELNNDIAIHGILVQLPLPDHIDESKVLNLIRPDKDVDGFHPINVGLLTAGERDKAMVPCTPAGSLILTKRVLGDLSGKTAVVVGRSNIVGKPMAALLLAESCTVTIAHSRTKDLPAVVRGADIVVAAVGRPQMVKGDWIKEGACVIDVGINRIPAPERGEGKTRLVGDVDYDSAVERAGFITPVPGGVGPMTIALLMANTLTAARRTAGLDDLDYASLLG</sequence>
<dbReference type="GO" id="GO:0009086">
    <property type="term" value="P:methionine biosynthetic process"/>
    <property type="evidence" value="ECO:0007669"/>
    <property type="project" value="UniProtKB-KW"/>
</dbReference>
<gene>
    <name evidence="12" type="primary">folD</name>
    <name evidence="15" type="ORF">C0081_03245</name>
</gene>
<dbReference type="SUPFAM" id="SSF53223">
    <property type="entry name" value="Aminoacid dehydrogenase-like, N-terminal domain"/>
    <property type="match status" value="1"/>
</dbReference>
<comment type="function">
    <text evidence="12">Catalyzes the oxidation of 5,10-methylenetetrahydrofolate to 5,10-methenyltetrahydrofolate and then the hydrolysis of 5,10-methenyltetrahydrofolate to 10-formyltetrahydrofolate.</text>
</comment>
<keyword evidence="9 12" id="KW-0368">Histidine biosynthesis</keyword>
<evidence type="ECO:0000256" key="12">
    <source>
        <dbReference type="HAMAP-Rule" id="MF_01576"/>
    </source>
</evidence>
<dbReference type="RefSeq" id="WP_101532382.1">
    <property type="nucleotide sequence ID" value="NZ_JBFHIU010000073.1"/>
</dbReference>
<dbReference type="InterPro" id="IPR020630">
    <property type="entry name" value="THF_DH/CycHdrlase_cat_dom"/>
</dbReference>
<keyword evidence="7 12" id="KW-0521">NADP</keyword>
<dbReference type="InterPro" id="IPR020867">
    <property type="entry name" value="THF_DH/CycHdrlase_CS"/>
</dbReference>
<evidence type="ECO:0000313" key="16">
    <source>
        <dbReference type="Proteomes" id="UP000234881"/>
    </source>
</evidence>
<dbReference type="GO" id="GO:0006164">
    <property type="term" value="P:purine nucleotide biosynthetic process"/>
    <property type="evidence" value="ECO:0007669"/>
    <property type="project" value="UniProtKB-KW"/>
</dbReference>
<dbReference type="GO" id="GO:0004488">
    <property type="term" value="F:methylenetetrahydrofolate dehydrogenase (NADP+) activity"/>
    <property type="evidence" value="ECO:0007669"/>
    <property type="project" value="UniProtKB-UniRule"/>
</dbReference>
<dbReference type="Gene3D" id="3.40.50.720">
    <property type="entry name" value="NAD(P)-binding Rossmann-like Domain"/>
    <property type="match status" value="1"/>
</dbReference>
<dbReference type="OrthoDB" id="9803580at2"/>
<dbReference type="InterPro" id="IPR036291">
    <property type="entry name" value="NAD(P)-bd_dom_sf"/>
</dbReference>
<dbReference type="InterPro" id="IPR046346">
    <property type="entry name" value="Aminoacid_DH-like_N_sf"/>
</dbReference>
<dbReference type="PANTHER" id="PTHR48099:SF5">
    <property type="entry name" value="C-1-TETRAHYDROFOLATE SYNTHASE, CYTOPLASMIC"/>
    <property type="match status" value="1"/>
</dbReference>
<dbReference type="UniPathway" id="UPA00193"/>
<comment type="caution">
    <text evidence="12">Lacks conserved residue(s) required for the propagation of feature annotation.</text>
</comment>
<dbReference type="Pfam" id="PF00763">
    <property type="entry name" value="THF_DHG_CYH"/>
    <property type="match status" value="1"/>
</dbReference>
<evidence type="ECO:0000259" key="14">
    <source>
        <dbReference type="Pfam" id="PF02882"/>
    </source>
</evidence>
<keyword evidence="11 12" id="KW-0511">Multifunctional enzyme</keyword>
<comment type="catalytic activity">
    <reaction evidence="12">
        <text>(6R)-5,10-methylene-5,6,7,8-tetrahydrofolate + NADP(+) = (6R)-5,10-methenyltetrahydrofolate + NADPH</text>
        <dbReference type="Rhea" id="RHEA:22812"/>
        <dbReference type="ChEBI" id="CHEBI:15636"/>
        <dbReference type="ChEBI" id="CHEBI:57455"/>
        <dbReference type="ChEBI" id="CHEBI:57783"/>
        <dbReference type="ChEBI" id="CHEBI:58349"/>
        <dbReference type="EC" id="1.5.1.5"/>
    </reaction>
</comment>
<dbReference type="Pfam" id="PF02882">
    <property type="entry name" value="THF_DHG_CYH_C"/>
    <property type="match status" value="1"/>
</dbReference>
<comment type="pathway">
    <text evidence="1 12">One-carbon metabolism; tetrahydrofolate interconversion.</text>
</comment>
<organism evidence="15 16">
    <name type="scientific">Cohaesibacter celericrescens</name>
    <dbReference type="NCBI Taxonomy" id="2067669"/>
    <lineage>
        <taxon>Bacteria</taxon>
        <taxon>Pseudomonadati</taxon>
        <taxon>Pseudomonadota</taxon>
        <taxon>Alphaproteobacteria</taxon>
        <taxon>Hyphomicrobiales</taxon>
        <taxon>Cohaesibacteraceae</taxon>
    </lineage>
</organism>
<comment type="similarity">
    <text evidence="12">Belongs to the tetrahydrofolate dehydrogenase/cyclohydrolase family.</text>
</comment>
<evidence type="ECO:0000256" key="1">
    <source>
        <dbReference type="ARBA" id="ARBA00004777"/>
    </source>
</evidence>
<feature type="binding site" evidence="12">
    <location>
        <begin position="168"/>
        <end position="170"/>
    </location>
    <ligand>
        <name>NADP(+)</name>
        <dbReference type="ChEBI" id="CHEBI:58349"/>
    </ligand>
</feature>
<keyword evidence="4 12" id="KW-0028">Amino-acid biosynthesis</keyword>
<dbReference type="HAMAP" id="MF_01576">
    <property type="entry name" value="THF_DHG_CYH"/>
    <property type="match status" value="1"/>
</dbReference>
<dbReference type="FunFam" id="3.40.50.720:FF:000006">
    <property type="entry name" value="Bifunctional protein FolD"/>
    <property type="match status" value="1"/>
</dbReference>
<dbReference type="GO" id="GO:0035999">
    <property type="term" value="P:tetrahydrofolate interconversion"/>
    <property type="evidence" value="ECO:0007669"/>
    <property type="project" value="UniProtKB-UniRule"/>
</dbReference>
<dbReference type="NCBIfam" id="NF010785">
    <property type="entry name" value="PRK14188.1"/>
    <property type="match status" value="1"/>
</dbReference>
<feature type="domain" description="Tetrahydrofolate dehydrogenase/cyclohydrolase catalytic" evidence="13">
    <location>
        <begin position="6"/>
        <end position="121"/>
    </location>
</feature>
<keyword evidence="5 12" id="KW-0658">Purine biosynthesis</keyword>
<evidence type="ECO:0000256" key="2">
    <source>
        <dbReference type="ARBA" id="ARBA00011738"/>
    </source>
</evidence>
<dbReference type="CDD" id="cd01080">
    <property type="entry name" value="NAD_bind_m-THF_DH_Cyclohyd"/>
    <property type="match status" value="1"/>
</dbReference>
<evidence type="ECO:0000256" key="9">
    <source>
        <dbReference type="ARBA" id="ARBA00023102"/>
    </source>
</evidence>
<feature type="domain" description="Tetrahydrofolate dehydrogenase/cyclohydrolase NAD(P)-binding" evidence="14">
    <location>
        <begin position="142"/>
        <end position="290"/>
    </location>
</feature>
<reference evidence="15 16" key="1">
    <citation type="submission" date="2018-01" db="EMBL/GenBank/DDBJ databases">
        <title>The draft genome sequence of Cohaesibacter sp. H1304.</title>
        <authorList>
            <person name="Wang N.-N."/>
            <person name="Du Z.-J."/>
        </authorList>
    </citation>
    <scope>NUCLEOTIDE SEQUENCE [LARGE SCALE GENOMIC DNA]</scope>
    <source>
        <strain evidence="15 16">H1304</strain>
    </source>
</reference>
<comment type="catalytic activity">
    <reaction evidence="12">
        <text>(6R)-5,10-methenyltetrahydrofolate + H2O = (6R)-10-formyltetrahydrofolate + H(+)</text>
        <dbReference type="Rhea" id="RHEA:23700"/>
        <dbReference type="ChEBI" id="CHEBI:15377"/>
        <dbReference type="ChEBI" id="CHEBI:15378"/>
        <dbReference type="ChEBI" id="CHEBI:57455"/>
        <dbReference type="ChEBI" id="CHEBI:195366"/>
        <dbReference type="EC" id="3.5.4.9"/>
    </reaction>
</comment>
<dbReference type="AlphaFoldDB" id="A0A2N5XVX0"/>
<keyword evidence="8 12" id="KW-0560">Oxidoreductase</keyword>
<dbReference type="Proteomes" id="UP000234881">
    <property type="component" value="Unassembled WGS sequence"/>
</dbReference>
<dbReference type="FunFam" id="3.40.50.10860:FF:000005">
    <property type="entry name" value="C-1-tetrahydrofolate synthase, cytoplasmic, putative"/>
    <property type="match status" value="1"/>
</dbReference>
<evidence type="ECO:0000256" key="7">
    <source>
        <dbReference type="ARBA" id="ARBA00022857"/>
    </source>
</evidence>
<keyword evidence="6 12" id="KW-0378">Hydrolase</keyword>
<dbReference type="PRINTS" id="PR00085">
    <property type="entry name" value="THFDHDRGNASE"/>
</dbReference>
<dbReference type="EMBL" id="PKUQ01000002">
    <property type="protein sequence ID" value="PLW78617.1"/>
    <property type="molecule type" value="Genomic_DNA"/>
</dbReference>
<accession>A0A2N5XVX0</accession>
<dbReference type="PANTHER" id="PTHR48099">
    <property type="entry name" value="C-1-TETRAHYDROFOLATE SYNTHASE, CYTOPLASMIC-RELATED"/>
    <property type="match status" value="1"/>
</dbReference>
<dbReference type="Gene3D" id="3.40.50.10860">
    <property type="entry name" value="Leucine Dehydrogenase, chain A, domain 1"/>
    <property type="match status" value="1"/>
</dbReference>
<evidence type="ECO:0000256" key="8">
    <source>
        <dbReference type="ARBA" id="ARBA00023002"/>
    </source>
</evidence>
<evidence type="ECO:0000256" key="10">
    <source>
        <dbReference type="ARBA" id="ARBA00023167"/>
    </source>
</evidence>
<dbReference type="EC" id="3.5.4.9" evidence="12"/>
<keyword evidence="10 12" id="KW-0486">Methionine biosynthesis</keyword>
<comment type="subunit">
    <text evidence="2 12">Homodimer.</text>
</comment>
<dbReference type="InterPro" id="IPR020631">
    <property type="entry name" value="THF_DH/CycHdrlase_NAD-bd_dom"/>
</dbReference>
<evidence type="ECO:0000256" key="5">
    <source>
        <dbReference type="ARBA" id="ARBA00022755"/>
    </source>
</evidence>
<name>A0A2N5XVX0_9HYPH</name>
<keyword evidence="3 12" id="KW-0554">One-carbon metabolism</keyword>